<dbReference type="RefSeq" id="XP_001735926.1">
    <property type="nucleotide sequence ID" value="XM_001735874.1"/>
</dbReference>
<dbReference type="VEuPathDB" id="AmoebaDB:EDI_222530"/>
<dbReference type="AlphaFoldDB" id="B0EC94"/>
<organism evidence="2">
    <name type="scientific">Entamoeba dispar (strain ATCC PRA-260 / SAW760)</name>
    <dbReference type="NCBI Taxonomy" id="370354"/>
    <lineage>
        <taxon>Eukaryota</taxon>
        <taxon>Amoebozoa</taxon>
        <taxon>Evosea</taxon>
        <taxon>Archamoebae</taxon>
        <taxon>Mastigamoebida</taxon>
        <taxon>Entamoebidae</taxon>
        <taxon>Entamoeba</taxon>
    </lineage>
</organism>
<evidence type="ECO:0000313" key="1">
    <source>
        <dbReference type="EMBL" id="EDR27847.1"/>
    </source>
</evidence>
<keyword evidence="2" id="KW-1185">Reference proteome</keyword>
<protein>
    <submittedName>
        <fullName evidence="1">Uncharacterized protein</fullName>
    </submittedName>
</protein>
<reference evidence="2" key="1">
    <citation type="submission" date="2007-12" db="EMBL/GenBank/DDBJ databases">
        <title>Annotation of Entamoeba dispar SAW760.</title>
        <authorList>
            <person name="Lorenzi H."/>
            <person name="Inman J."/>
            <person name="Schobel S."/>
            <person name="Amedeo P."/>
            <person name="Caler E."/>
        </authorList>
    </citation>
    <scope>NUCLEOTIDE SEQUENCE [LARGE SCALE GENOMIC DNA]</scope>
    <source>
        <strain evidence="2">ATCC PRA-260 / SAW760</strain>
    </source>
</reference>
<accession>B0EC94</accession>
<dbReference type="KEGG" id="edi:EDI_222530"/>
<dbReference type="Proteomes" id="UP000008076">
    <property type="component" value="Unassembled WGS sequence"/>
</dbReference>
<evidence type="ECO:0000313" key="2">
    <source>
        <dbReference type="Proteomes" id="UP000008076"/>
    </source>
</evidence>
<dbReference type="GeneID" id="5880907"/>
<gene>
    <name evidence="1" type="ORF">EDI_222530</name>
</gene>
<dbReference type="eggNOG" id="KOG2352">
    <property type="taxonomic scope" value="Eukaryota"/>
</dbReference>
<dbReference type="EMBL" id="DS548695">
    <property type="protein sequence ID" value="EDR27847.1"/>
    <property type="molecule type" value="Genomic_DNA"/>
</dbReference>
<feature type="non-terminal residue" evidence="1">
    <location>
        <position position="200"/>
    </location>
</feature>
<proteinExistence type="predicted"/>
<sequence>MEIKINCLQLNQLNNIHNKEIINLSIINNITKVEMYNCDIIDNIEMKDGIVVYVIKQGNESEWFFSTRKGKFEVSEELGYKRTILVSIDYHRRVNDIKEIYQEIKEIGNMLRYVEYKGDIKIMIDETGIGKREILFEGESKINGIIWVEETLKEENKGKYSRKLMFEGERSLVQSEGIVINKEIDIVESIKEVQYFKGIV</sequence>
<dbReference type="OrthoDB" id="28046at2759"/>
<name>B0EC94_ENTDS</name>